<keyword evidence="2" id="KW-0547">Nucleotide-binding</keyword>
<evidence type="ECO:0000256" key="2">
    <source>
        <dbReference type="ARBA" id="ARBA00022741"/>
    </source>
</evidence>
<proteinExistence type="predicted"/>
<gene>
    <name evidence="8" type="ordered locus">Dacet_2591</name>
</gene>
<keyword evidence="1" id="KW-0808">Transferase</keyword>
<keyword evidence="4" id="KW-0067">ATP-binding</keyword>
<dbReference type="SUPFAM" id="SSF55326">
    <property type="entry name" value="PurM N-terminal domain-like"/>
    <property type="match status" value="1"/>
</dbReference>
<feature type="domain" description="PurM-like N-terminal" evidence="6">
    <location>
        <begin position="28"/>
        <end position="134"/>
    </location>
</feature>
<protein>
    <submittedName>
        <fullName evidence="8">Selenide, water dikinase</fullName>
    </submittedName>
</protein>
<dbReference type="SUPFAM" id="SSF56042">
    <property type="entry name" value="PurM C-terminal domain-like"/>
    <property type="match status" value="1"/>
</dbReference>
<dbReference type="InterPro" id="IPR004536">
    <property type="entry name" value="SPS/SelD"/>
</dbReference>
<organism evidence="8 9">
    <name type="scientific">Denitrovibrio acetiphilus (strain DSM 12809 / NBRC 114555 / N2460)</name>
    <dbReference type="NCBI Taxonomy" id="522772"/>
    <lineage>
        <taxon>Bacteria</taxon>
        <taxon>Pseudomonadati</taxon>
        <taxon>Deferribacterota</taxon>
        <taxon>Deferribacteres</taxon>
        <taxon>Deferribacterales</taxon>
        <taxon>Geovibrionaceae</taxon>
        <taxon>Denitrovibrio</taxon>
    </lineage>
</organism>
<dbReference type="AlphaFoldDB" id="D4H4Z3"/>
<dbReference type="InterPro" id="IPR036921">
    <property type="entry name" value="PurM-like_N_sf"/>
</dbReference>
<dbReference type="PANTHER" id="PTHR10256">
    <property type="entry name" value="SELENIDE, WATER DIKINASE"/>
    <property type="match status" value="1"/>
</dbReference>
<reference evidence="8 9" key="1">
    <citation type="journal article" date="2010" name="Stand. Genomic Sci.">
        <title>Complete genome sequence of Denitrovibrio acetiphilus type strain (N2460).</title>
        <authorList>
            <person name="Kiss H."/>
            <person name="Lang E."/>
            <person name="Lapidus A."/>
            <person name="Copeland A."/>
            <person name="Nolan M."/>
            <person name="Glavina Del Rio T."/>
            <person name="Chen F."/>
            <person name="Lucas S."/>
            <person name="Tice H."/>
            <person name="Cheng J.F."/>
            <person name="Han C."/>
            <person name="Goodwin L."/>
            <person name="Pitluck S."/>
            <person name="Liolios K."/>
            <person name="Pati A."/>
            <person name="Ivanova N."/>
            <person name="Mavromatis K."/>
            <person name="Chen A."/>
            <person name="Palaniappan K."/>
            <person name="Land M."/>
            <person name="Hauser L."/>
            <person name="Chang Y.J."/>
            <person name="Jeffries C.D."/>
            <person name="Detter J.C."/>
            <person name="Brettin T."/>
            <person name="Spring S."/>
            <person name="Rohde M."/>
            <person name="Goker M."/>
            <person name="Woyke T."/>
            <person name="Bristow J."/>
            <person name="Eisen J.A."/>
            <person name="Markowitz V."/>
            <person name="Hugenholtz P."/>
            <person name="Kyrpides N.C."/>
            <person name="Klenk H.P."/>
        </authorList>
    </citation>
    <scope>NUCLEOTIDE SEQUENCE [LARGE SCALE GENOMIC DNA]</scope>
    <source>
        <strain evidence="9">DSM 12809 / NBRC 114555 / N2460</strain>
    </source>
</reference>
<dbReference type="FunCoup" id="D4H4Z3">
    <property type="interactions" value="286"/>
</dbReference>
<feature type="domain" description="PurM-like C-terminal" evidence="7">
    <location>
        <begin position="147"/>
        <end position="324"/>
    </location>
</feature>
<dbReference type="GO" id="GO:0004756">
    <property type="term" value="F:selenide, water dikinase activity"/>
    <property type="evidence" value="ECO:0007669"/>
    <property type="project" value="TreeGrafter"/>
</dbReference>
<dbReference type="NCBIfam" id="TIGR00476">
    <property type="entry name" value="selD"/>
    <property type="match status" value="1"/>
</dbReference>
<dbReference type="KEGG" id="dap:Dacet_2591"/>
<evidence type="ECO:0000259" key="6">
    <source>
        <dbReference type="Pfam" id="PF00586"/>
    </source>
</evidence>
<dbReference type="GO" id="GO:0016260">
    <property type="term" value="P:selenocysteine biosynthetic process"/>
    <property type="evidence" value="ECO:0007669"/>
    <property type="project" value="TreeGrafter"/>
</dbReference>
<evidence type="ECO:0000256" key="5">
    <source>
        <dbReference type="ARBA" id="ARBA00023266"/>
    </source>
</evidence>
<evidence type="ECO:0000313" key="9">
    <source>
        <dbReference type="Proteomes" id="UP000002012"/>
    </source>
</evidence>
<evidence type="ECO:0000256" key="4">
    <source>
        <dbReference type="ARBA" id="ARBA00022840"/>
    </source>
</evidence>
<dbReference type="EMBL" id="CP001968">
    <property type="protein sequence ID" value="ADD69349.1"/>
    <property type="molecule type" value="Genomic_DNA"/>
</dbReference>
<keyword evidence="5" id="KW-0711">Selenium</keyword>
<keyword evidence="9" id="KW-1185">Reference proteome</keyword>
<dbReference type="InterPro" id="IPR016188">
    <property type="entry name" value="PurM-like_N"/>
</dbReference>
<dbReference type="PIRSF" id="PIRSF036407">
    <property type="entry name" value="Selenphspht_syn"/>
    <property type="match status" value="1"/>
</dbReference>
<dbReference type="HOGENOM" id="CLU_032859_0_1_0"/>
<dbReference type="STRING" id="522772.Dacet_2591"/>
<dbReference type="Proteomes" id="UP000002012">
    <property type="component" value="Chromosome"/>
</dbReference>
<dbReference type="PaxDb" id="522772-Dacet_2591"/>
<dbReference type="InParanoid" id="D4H4Z3"/>
<dbReference type="GO" id="GO:0005737">
    <property type="term" value="C:cytoplasm"/>
    <property type="evidence" value="ECO:0007669"/>
    <property type="project" value="TreeGrafter"/>
</dbReference>
<dbReference type="GO" id="GO:0005524">
    <property type="term" value="F:ATP binding"/>
    <property type="evidence" value="ECO:0007669"/>
    <property type="project" value="UniProtKB-KW"/>
</dbReference>
<evidence type="ECO:0000313" key="8">
    <source>
        <dbReference type="EMBL" id="ADD69349.1"/>
    </source>
</evidence>
<dbReference type="Gene3D" id="3.90.650.10">
    <property type="entry name" value="PurM-like C-terminal domain"/>
    <property type="match status" value="1"/>
</dbReference>
<evidence type="ECO:0000256" key="3">
    <source>
        <dbReference type="ARBA" id="ARBA00022777"/>
    </source>
</evidence>
<dbReference type="OrthoDB" id="9772934at2"/>
<dbReference type="Gene3D" id="3.30.1330.10">
    <property type="entry name" value="PurM-like, N-terminal domain"/>
    <property type="match status" value="1"/>
</dbReference>
<dbReference type="CDD" id="cd02195">
    <property type="entry name" value="SelD"/>
    <property type="match status" value="1"/>
</dbReference>
<evidence type="ECO:0000259" key="7">
    <source>
        <dbReference type="Pfam" id="PF02769"/>
    </source>
</evidence>
<dbReference type="Pfam" id="PF02769">
    <property type="entry name" value="AIRS_C"/>
    <property type="match status" value="1"/>
</dbReference>
<sequence length="325" mass="34566">MGPADLADTLNGLKLFRPDQLLVGFETGDDAGVFDMGNGLYLVQTVDFITPVVDDAYDFGRISALNSMSDVYAMGGTPVTALSVLLYNCSIGGEIIKTMLQGAADEFAKAGCALAGGHTVYDPEIKLGFSITGKITNGKIYKNVGLREGDILIYTKPLGIGLISTALKAQMASPEDIKAVTDTMLMSNAAASEIMKKYDVSACTDVTGFSLAGHSYEMASGSGVTIEIDSRATYTIEGAFRYAKDFIIPAGAYSNMEFLKGRCEFETKPDNAHMVFFDPQTSGGLLIGVSETDSNKLLGELLENGIPAQQIAYATAKKENSVIIR</sequence>
<keyword evidence="3 8" id="KW-0418">Kinase</keyword>
<dbReference type="InterPro" id="IPR010918">
    <property type="entry name" value="PurM-like_C_dom"/>
</dbReference>
<dbReference type="eggNOG" id="COG0709">
    <property type="taxonomic scope" value="Bacteria"/>
</dbReference>
<name>D4H4Z3_DENA2</name>
<dbReference type="Pfam" id="PF00586">
    <property type="entry name" value="AIRS"/>
    <property type="match status" value="1"/>
</dbReference>
<dbReference type="PANTHER" id="PTHR10256:SF0">
    <property type="entry name" value="INACTIVE SELENIDE, WATER DIKINASE-LIKE PROTEIN-RELATED"/>
    <property type="match status" value="1"/>
</dbReference>
<dbReference type="InterPro" id="IPR036676">
    <property type="entry name" value="PurM-like_C_sf"/>
</dbReference>
<accession>D4H4Z3</accession>
<evidence type="ECO:0000256" key="1">
    <source>
        <dbReference type="ARBA" id="ARBA00022679"/>
    </source>
</evidence>